<dbReference type="OrthoDB" id="187139at2759"/>
<keyword evidence="2" id="KW-1185">Reference proteome</keyword>
<organism evidence="1 2">
    <name type="scientific">Corchorus capsularis</name>
    <name type="common">Jute</name>
    <dbReference type="NCBI Taxonomy" id="210143"/>
    <lineage>
        <taxon>Eukaryota</taxon>
        <taxon>Viridiplantae</taxon>
        <taxon>Streptophyta</taxon>
        <taxon>Embryophyta</taxon>
        <taxon>Tracheophyta</taxon>
        <taxon>Spermatophyta</taxon>
        <taxon>Magnoliopsida</taxon>
        <taxon>eudicotyledons</taxon>
        <taxon>Gunneridae</taxon>
        <taxon>Pentapetalae</taxon>
        <taxon>rosids</taxon>
        <taxon>malvids</taxon>
        <taxon>Malvales</taxon>
        <taxon>Malvaceae</taxon>
        <taxon>Grewioideae</taxon>
        <taxon>Apeibeae</taxon>
        <taxon>Corchorus</taxon>
    </lineage>
</organism>
<dbReference type="Proteomes" id="UP000188268">
    <property type="component" value="Unassembled WGS sequence"/>
</dbReference>
<dbReference type="Gramene" id="OMO68915">
    <property type="protein sequence ID" value="OMO68915"/>
    <property type="gene ID" value="CCACVL1_19764"/>
</dbReference>
<evidence type="ECO:0000313" key="1">
    <source>
        <dbReference type="EMBL" id="OMO68915.1"/>
    </source>
</evidence>
<protein>
    <submittedName>
        <fullName evidence="1">Uncharacterized protein</fullName>
    </submittedName>
</protein>
<name>A0A1R3HF42_COCAP</name>
<proteinExistence type="predicted"/>
<gene>
    <name evidence="1" type="ORF">CCACVL1_19764</name>
</gene>
<reference evidence="1 2" key="1">
    <citation type="submission" date="2013-09" db="EMBL/GenBank/DDBJ databases">
        <title>Corchorus capsularis genome sequencing.</title>
        <authorList>
            <person name="Alam M."/>
            <person name="Haque M.S."/>
            <person name="Islam M.S."/>
            <person name="Emdad E.M."/>
            <person name="Islam M.M."/>
            <person name="Ahmed B."/>
            <person name="Halim A."/>
            <person name="Hossen Q.M.M."/>
            <person name="Hossain M.Z."/>
            <person name="Ahmed R."/>
            <person name="Khan M.M."/>
            <person name="Islam R."/>
            <person name="Rashid M.M."/>
            <person name="Khan S.A."/>
            <person name="Rahman M.S."/>
            <person name="Alam M."/>
        </authorList>
    </citation>
    <scope>NUCLEOTIDE SEQUENCE [LARGE SCALE GENOMIC DNA]</scope>
    <source>
        <strain evidence="2">cv. CVL-1</strain>
        <tissue evidence="1">Whole seedling</tissue>
    </source>
</reference>
<dbReference type="EMBL" id="AWWV01012136">
    <property type="protein sequence ID" value="OMO68915.1"/>
    <property type="molecule type" value="Genomic_DNA"/>
</dbReference>
<comment type="caution">
    <text evidence="1">The sequence shown here is derived from an EMBL/GenBank/DDBJ whole genome shotgun (WGS) entry which is preliminary data.</text>
</comment>
<accession>A0A1R3HF42</accession>
<evidence type="ECO:0000313" key="2">
    <source>
        <dbReference type="Proteomes" id="UP000188268"/>
    </source>
</evidence>
<dbReference type="AlphaFoldDB" id="A0A1R3HF42"/>
<sequence>MALQEAWKAACEVSGAKLEIPSEFQLLIMPITLEGHPKAGPRPSHSQ</sequence>